<protein>
    <submittedName>
        <fullName evidence="1">Uncharacterized protein</fullName>
    </submittedName>
</protein>
<sequence length="96" mass="10930">MDQAVHFQILNRTSTSHLALEVDAVAGFLPEGRLTLIPSQETLIPTFGVFKFPILAFTLVSKFTLSGNPFLLFLFCHNPFYHLHHLYLCLFCYNPS</sequence>
<dbReference type="AlphaFoldDB" id="C6THF3"/>
<name>C6THF3_SOYBN</name>
<dbReference type="EMBL" id="BT097074">
    <property type="protein sequence ID" value="ACU21255.1"/>
    <property type="molecule type" value="mRNA"/>
</dbReference>
<proteinExistence type="evidence at transcript level"/>
<reference evidence="1" key="1">
    <citation type="submission" date="2009-08" db="EMBL/GenBank/DDBJ databases">
        <authorList>
            <person name="Cheung F."/>
            <person name="Xiao Y."/>
            <person name="Chan A."/>
            <person name="Moskal W."/>
            <person name="Town C.D."/>
        </authorList>
    </citation>
    <scope>NUCLEOTIDE SEQUENCE</scope>
</reference>
<organism evidence="1">
    <name type="scientific">Glycine max</name>
    <name type="common">Soybean</name>
    <name type="synonym">Glycine hispida</name>
    <dbReference type="NCBI Taxonomy" id="3847"/>
    <lineage>
        <taxon>Eukaryota</taxon>
        <taxon>Viridiplantae</taxon>
        <taxon>Streptophyta</taxon>
        <taxon>Embryophyta</taxon>
        <taxon>Tracheophyta</taxon>
        <taxon>Spermatophyta</taxon>
        <taxon>Magnoliopsida</taxon>
        <taxon>eudicotyledons</taxon>
        <taxon>Gunneridae</taxon>
        <taxon>Pentapetalae</taxon>
        <taxon>rosids</taxon>
        <taxon>fabids</taxon>
        <taxon>Fabales</taxon>
        <taxon>Fabaceae</taxon>
        <taxon>Papilionoideae</taxon>
        <taxon>50 kb inversion clade</taxon>
        <taxon>NPAAA clade</taxon>
        <taxon>indigoferoid/millettioid clade</taxon>
        <taxon>Phaseoleae</taxon>
        <taxon>Glycine</taxon>
        <taxon>Glycine subgen. Soja</taxon>
    </lineage>
</organism>
<accession>C6THF3</accession>
<evidence type="ECO:0000313" key="1">
    <source>
        <dbReference type="EMBL" id="ACU21255.1"/>
    </source>
</evidence>